<feature type="compositionally biased region" description="Low complexity" evidence="4">
    <location>
        <begin position="375"/>
        <end position="397"/>
    </location>
</feature>
<feature type="compositionally biased region" description="Basic and acidic residues" evidence="4">
    <location>
        <begin position="74"/>
        <end position="96"/>
    </location>
</feature>
<evidence type="ECO:0000313" key="5">
    <source>
        <dbReference type="EMBL" id="ADY41572.1"/>
    </source>
</evidence>
<dbReference type="PRINTS" id="PR00094">
    <property type="entry name" value="ADENYLTKNASE"/>
</dbReference>
<dbReference type="PANTHER" id="PTHR23359">
    <property type="entry name" value="NUCLEOTIDE KINASE"/>
    <property type="match status" value="1"/>
</dbReference>
<evidence type="ECO:0000256" key="2">
    <source>
        <dbReference type="ARBA" id="ARBA00022741"/>
    </source>
</evidence>
<dbReference type="GO" id="GO:0005524">
    <property type="term" value="F:ATP binding"/>
    <property type="evidence" value="ECO:0007669"/>
    <property type="project" value="InterPro"/>
</dbReference>
<feature type="region of interest" description="Disordered" evidence="4">
    <location>
        <begin position="357"/>
        <end position="543"/>
    </location>
</feature>
<accession>F1KUL8</accession>
<feature type="compositionally biased region" description="Low complexity" evidence="4">
    <location>
        <begin position="307"/>
        <end position="326"/>
    </location>
</feature>
<feature type="compositionally biased region" description="Low complexity" evidence="4">
    <location>
        <begin position="566"/>
        <end position="577"/>
    </location>
</feature>
<keyword evidence="1" id="KW-0808">Transferase</keyword>
<feature type="compositionally biased region" description="Polar residues" evidence="4">
    <location>
        <begin position="578"/>
        <end position="587"/>
    </location>
</feature>
<dbReference type="HAMAP" id="MF_00235">
    <property type="entry name" value="Adenylate_kinase_Adk"/>
    <property type="match status" value="1"/>
</dbReference>
<feature type="compositionally biased region" description="Basic and acidic residues" evidence="4">
    <location>
        <begin position="973"/>
        <end position="983"/>
    </location>
</feature>
<dbReference type="Gene3D" id="3.40.50.300">
    <property type="entry name" value="P-loop containing nucleotide triphosphate hydrolases"/>
    <property type="match status" value="2"/>
</dbReference>
<sequence length="983" mass="106979">MTGLIYNKPDDPINFLENALAKIRQQPDIEPTWDMFIDNHLTTKNDSNRKAEVKTPVARVKSKLSATTNSSRPPTKETRENGVKSRTESRSSERMRPPSVMKAAEVARIPNVPIILFMGGPGGGKTRHAERVRDALADTGLVHICMPDLIRNAIAKYKDRYPEWKEAALRYHRGELIPNNLALALVKAEMGRNPDAKAFFLEGFPREARQVEDFEREVRAVNMALILDYDEATLRRHMETRGLSVEMIDARIREFKQKTLPSAKYFDDQRLLHLIPGEKDDQTIYERMKMLVQRAMDTGVPVLNSGSSSQPATPQPPQSSASPAATATTSAAVPAATFAATATSALATAAVVAEEARHSTSPTDVNESSLPTHLSRPPTSASRPPTRTSRPPSTGSRHSQPLGTATSQPHGATPSGSSQRISPQPTTPSQKPISESASRKGTPGSGSAASKASSVPLTPPKTGASQPEQLNVESTTPPSNSREQQLISEHADDMAQSVTAIETPAQFEEGTKSRSASVLATAHDTRKKESPSPINSSPVTAIELRESPAIQTAIVENVEERQPVLSTPITIPSTATSQRSNPHSNIATPVEEHLAASDEARQSNEAIESQSNRTTPVKPSTPVSIRSKTSAKSNKSLHSNKSIMSNKSKKSIASTNSKASKTSTNEQKPEKLKELASPTLANAIEVPVEVGSPAEREEEEREEPEQEGQMVVDSKMSSTASTPGPAGAAAAQLANVVIPDIASTDAARTNNDPFPHGLPNNAPVILVIGAPGSNKAAIAQRIAKKYDGFVYLSMGELLRREVIQNPDDELWQRIDKKMNTGEAVPMKICRDLLYSSIHDVGGRSWGYVIEGYPRTQAQAVDFENQFERLDLALLIDCTEQFCCDSIKKRAEVAKENNDVRPDDDAEVVKIRLAMFKQNTLPMLKYFDDKGKLRVVDGDMDIDKIFVEVTSAIDNTIFIEDQESGKSLTSSKDGSTDEKDRKDL</sequence>
<feature type="compositionally biased region" description="Polar residues" evidence="4">
    <location>
        <begin position="463"/>
        <end position="487"/>
    </location>
</feature>
<dbReference type="Pfam" id="PF00406">
    <property type="entry name" value="ADK"/>
    <property type="match status" value="2"/>
</dbReference>
<evidence type="ECO:0000256" key="4">
    <source>
        <dbReference type="SAM" id="MobiDB-lite"/>
    </source>
</evidence>
<dbReference type="CDD" id="cd01428">
    <property type="entry name" value="ADK"/>
    <property type="match status" value="2"/>
</dbReference>
<feature type="region of interest" description="Disordered" evidence="4">
    <location>
        <begin position="963"/>
        <end position="983"/>
    </location>
</feature>
<feature type="compositionally biased region" description="Acidic residues" evidence="4">
    <location>
        <begin position="696"/>
        <end position="706"/>
    </location>
</feature>
<feature type="compositionally biased region" description="Polar residues" evidence="4">
    <location>
        <begin position="398"/>
        <end position="436"/>
    </location>
</feature>
<feature type="compositionally biased region" description="Basic and acidic residues" evidence="4">
    <location>
        <begin position="590"/>
        <end position="602"/>
    </location>
</feature>
<feature type="region of interest" description="Disordered" evidence="4">
    <location>
        <begin position="47"/>
        <end position="101"/>
    </location>
</feature>
<keyword evidence="3 5" id="KW-0418">Kinase</keyword>
<feature type="compositionally biased region" description="Polar residues" evidence="4">
    <location>
        <begin position="359"/>
        <end position="372"/>
    </location>
</feature>
<dbReference type="GO" id="GO:0019205">
    <property type="term" value="F:nucleobase-containing compound kinase activity"/>
    <property type="evidence" value="ECO:0007669"/>
    <property type="project" value="InterPro"/>
</dbReference>
<dbReference type="GO" id="GO:0006139">
    <property type="term" value="P:nucleobase-containing compound metabolic process"/>
    <property type="evidence" value="ECO:0007669"/>
    <property type="project" value="InterPro"/>
</dbReference>
<feature type="region of interest" description="Disordered" evidence="4">
    <location>
        <begin position="565"/>
        <end position="727"/>
    </location>
</feature>
<feature type="compositionally biased region" description="Polar residues" evidence="4">
    <location>
        <begin position="64"/>
        <end position="73"/>
    </location>
</feature>
<reference evidence="5" key="1">
    <citation type="journal article" date="2011" name="Genome Res.">
        <title>Deep small RNA sequencing from the nematode Ascaris reveals conservation, functional diversification, and novel developmental profiles.</title>
        <authorList>
            <person name="Wang J."/>
            <person name="Czech B."/>
            <person name="Crunk A."/>
            <person name="Wallace A."/>
            <person name="Mitreva M."/>
            <person name="Hannon G.J."/>
            <person name="Davis R.E."/>
        </authorList>
    </citation>
    <scope>NUCLEOTIDE SEQUENCE</scope>
</reference>
<organism evidence="5">
    <name type="scientific">Ascaris suum</name>
    <name type="common">Pig roundworm</name>
    <name type="synonym">Ascaris lumbricoides</name>
    <dbReference type="NCBI Taxonomy" id="6253"/>
    <lineage>
        <taxon>Eukaryota</taxon>
        <taxon>Metazoa</taxon>
        <taxon>Ecdysozoa</taxon>
        <taxon>Nematoda</taxon>
        <taxon>Chromadorea</taxon>
        <taxon>Rhabditida</taxon>
        <taxon>Spirurina</taxon>
        <taxon>Ascaridomorpha</taxon>
        <taxon>Ascaridoidea</taxon>
        <taxon>Ascarididae</taxon>
        <taxon>Ascaris</taxon>
    </lineage>
</organism>
<feature type="region of interest" description="Disordered" evidence="4">
    <location>
        <begin position="300"/>
        <end position="326"/>
    </location>
</feature>
<feature type="compositionally biased region" description="Low complexity" evidence="4">
    <location>
        <begin position="718"/>
        <end position="727"/>
    </location>
</feature>
<proteinExistence type="evidence at transcript level"/>
<evidence type="ECO:0000256" key="3">
    <source>
        <dbReference type="ARBA" id="ARBA00022777"/>
    </source>
</evidence>
<dbReference type="SUPFAM" id="SSF52540">
    <property type="entry name" value="P-loop containing nucleoside triphosphate hydrolases"/>
    <property type="match status" value="2"/>
</dbReference>
<evidence type="ECO:0000256" key="1">
    <source>
        <dbReference type="ARBA" id="ARBA00022679"/>
    </source>
</evidence>
<dbReference type="AlphaFoldDB" id="F1KUL8"/>
<feature type="compositionally biased region" description="Polar residues" evidence="4">
    <location>
        <begin position="603"/>
        <end position="637"/>
    </location>
</feature>
<feature type="compositionally biased region" description="Low complexity" evidence="4">
    <location>
        <begin position="445"/>
        <end position="454"/>
    </location>
</feature>
<dbReference type="InterPro" id="IPR027417">
    <property type="entry name" value="P-loop_NTPase"/>
</dbReference>
<dbReference type="EMBL" id="JI166147">
    <property type="protein sequence ID" value="ADY41572.1"/>
    <property type="molecule type" value="mRNA"/>
</dbReference>
<name>F1KUL8_ASCSU</name>
<protein>
    <submittedName>
        <fullName evidence="5">Adenylate kinase isoenzyme 5</fullName>
    </submittedName>
</protein>
<dbReference type="InterPro" id="IPR000850">
    <property type="entry name" value="Adenylat/UMP-CMP_kin"/>
</dbReference>
<feature type="compositionally biased region" description="Low complexity" evidence="4">
    <location>
        <begin position="639"/>
        <end position="665"/>
    </location>
</feature>
<keyword evidence="2" id="KW-0547">Nucleotide-binding</keyword>